<dbReference type="Proteomes" id="UP001140949">
    <property type="component" value="Unassembled WGS sequence"/>
</dbReference>
<reference evidence="2" key="1">
    <citation type="journal article" date="2023" name="GigaByte">
        <title>Genome assembly of the bearded iris, Iris pallida Lam.</title>
        <authorList>
            <person name="Bruccoleri R.E."/>
            <person name="Oakeley E.J."/>
            <person name="Faust A.M.E."/>
            <person name="Altorfer M."/>
            <person name="Dessus-Babus S."/>
            <person name="Burckhardt D."/>
            <person name="Oertli M."/>
            <person name="Naumann U."/>
            <person name="Petersen F."/>
            <person name="Wong J."/>
        </authorList>
    </citation>
    <scope>NUCLEOTIDE SEQUENCE</scope>
    <source>
        <strain evidence="2">GSM-AAB239-AS_SAM_17_03QT</strain>
    </source>
</reference>
<name>A0AAX6I0Y1_IRIPA</name>
<keyword evidence="3" id="KW-1185">Reference proteome</keyword>
<dbReference type="AlphaFoldDB" id="A0AAX6I0Y1"/>
<proteinExistence type="predicted"/>
<evidence type="ECO:0000313" key="3">
    <source>
        <dbReference type="Proteomes" id="UP001140949"/>
    </source>
</evidence>
<gene>
    <name evidence="2" type="ORF">M6B38_284065</name>
</gene>
<feature type="region of interest" description="Disordered" evidence="1">
    <location>
        <begin position="115"/>
        <end position="164"/>
    </location>
</feature>
<reference evidence="2" key="2">
    <citation type="submission" date="2023-04" db="EMBL/GenBank/DDBJ databases">
        <authorList>
            <person name="Bruccoleri R.E."/>
            <person name="Oakeley E.J."/>
            <person name="Faust A.-M."/>
            <person name="Dessus-Babus S."/>
            <person name="Altorfer M."/>
            <person name="Burckhardt D."/>
            <person name="Oertli M."/>
            <person name="Naumann U."/>
            <person name="Petersen F."/>
            <person name="Wong J."/>
        </authorList>
    </citation>
    <scope>NUCLEOTIDE SEQUENCE</scope>
    <source>
        <strain evidence="2">GSM-AAB239-AS_SAM_17_03QT</strain>
        <tissue evidence="2">Leaf</tissue>
    </source>
</reference>
<dbReference type="GO" id="GO:0016301">
    <property type="term" value="F:kinase activity"/>
    <property type="evidence" value="ECO:0007669"/>
    <property type="project" value="UniProtKB-KW"/>
</dbReference>
<keyword evidence="2" id="KW-0675">Receptor</keyword>
<comment type="caution">
    <text evidence="2">The sequence shown here is derived from an EMBL/GenBank/DDBJ whole genome shotgun (WGS) entry which is preliminary data.</text>
</comment>
<feature type="region of interest" description="Disordered" evidence="1">
    <location>
        <begin position="198"/>
        <end position="240"/>
    </location>
</feature>
<evidence type="ECO:0000256" key="1">
    <source>
        <dbReference type="SAM" id="MobiDB-lite"/>
    </source>
</evidence>
<sequence length="240" mass="24952">MVVNELGTADGGQRRCGARREFQARGRIRPGLWSRGAGPKLAGSASARSWRGEGVSTERVFPSSSGGDPLHRSRWRGDVPTARQKDHRRREAGSPELAEAIVAWLGGAASVKSGEMAAGEGRSSSFGATRSGDGSGVGRPSGPAPYSGAVTMGSSEGSHWAEQPEVNTAPVDAAPVSASSRWPVFPCEARLEHGLDAGREALAGEPEVGVGGLAGWQPTERRRQGGDDPAGVRSRSGLDY</sequence>
<feature type="region of interest" description="Disordered" evidence="1">
    <location>
        <begin position="29"/>
        <end position="94"/>
    </location>
</feature>
<feature type="region of interest" description="Disordered" evidence="1">
    <location>
        <begin position="1"/>
        <end position="20"/>
    </location>
</feature>
<accession>A0AAX6I0Y1</accession>
<keyword evidence="2" id="KW-0418">Kinase</keyword>
<dbReference type="EMBL" id="JANAVB010005597">
    <property type="protein sequence ID" value="KAJ6846946.1"/>
    <property type="molecule type" value="Genomic_DNA"/>
</dbReference>
<organism evidence="2 3">
    <name type="scientific">Iris pallida</name>
    <name type="common">Sweet iris</name>
    <dbReference type="NCBI Taxonomy" id="29817"/>
    <lineage>
        <taxon>Eukaryota</taxon>
        <taxon>Viridiplantae</taxon>
        <taxon>Streptophyta</taxon>
        <taxon>Embryophyta</taxon>
        <taxon>Tracheophyta</taxon>
        <taxon>Spermatophyta</taxon>
        <taxon>Magnoliopsida</taxon>
        <taxon>Liliopsida</taxon>
        <taxon>Asparagales</taxon>
        <taxon>Iridaceae</taxon>
        <taxon>Iridoideae</taxon>
        <taxon>Irideae</taxon>
        <taxon>Iris</taxon>
    </lineage>
</organism>
<evidence type="ECO:0000313" key="2">
    <source>
        <dbReference type="EMBL" id="KAJ6846946.1"/>
    </source>
</evidence>
<protein>
    <submittedName>
        <fullName evidence="2">Proline-rich receptor-like protein kinase PERK2</fullName>
    </submittedName>
</protein>
<keyword evidence="2" id="KW-0808">Transferase</keyword>